<reference evidence="1 2" key="1">
    <citation type="submission" date="2018-03" db="EMBL/GenBank/DDBJ databases">
        <title>Genomic Encyclopedia of Archaeal and Bacterial Type Strains, Phase II (KMG-II): from individual species to whole genera.</title>
        <authorList>
            <person name="Goeker M."/>
        </authorList>
    </citation>
    <scope>NUCLEOTIDE SEQUENCE [LARGE SCALE GENOMIC DNA]</scope>
    <source>
        <strain evidence="1 2">DSM 45416</strain>
    </source>
</reference>
<evidence type="ECO:0000313" key="2">
    <source>
        <dbReference type="Proteomes" id="UP000239210"/>
    </source>
</evidence>
<dbReference type="Proteomes" id="UP000239210">
    <property type="component" value="Unassembled WGS sequence"/>
</dbReference>
<dbReference type="OrthoDB" id="1550900at2"/>
<proteinExistence type="predicted"/>
<comment type="caution">
    <text evidence="1">The sequence shown here is derived from an EMBL/GenBank/DDBJ whole genome shotgun (WGS) entry which is preliminary data.</text>
</comment>
<dbReference type="AlphaFoldDB" id="A0A2T0T917"/>
<dbReference type="EMBL" id="PVTG01000018">
    <property type="protein sequence ID" value="PRY42139.1"/>
    <property type="molecule type" value="Genomic_DNA"/>
</dbReference>
<protein>
    <recommendedName>
        <fullName evidence="3">Antibiotic biosynthesis monooxygenase</fullName>
    </recommendedName>
</protein>
<keyword evidence="2" id="KW-1185">Reference proteome</keyword>
<sequence length="124" mass="13861">MSRLAEEEDVVIWAVTEDVSAPEVRYDLVELYDTVHRLLLERTGGAFEGRLVHLAWPTADGLRVVEVWDSREQYDRYGREVIAPLVDEVLAGRPHPPEVVTRFDVRGLVVPTGGVVVPADAATR</sequence>
<name>A0A2T0T917_9ACTN</name>
<accession>A0A2T0T917</accession>
<evidence type="ECO:0000313" key="1">
    <source>
        <dbReference type="EMBL" id="PRY42139.1"/>
    </source>
</evidence>
<evidence type="ECO:0008006" key="3">
    <source>
        <dbReference type="Google" id="ProtNLM"/>
    </source>
</evidence>
<dbReference type="RefSeq" id="WP_106280952.1">
    <property type="nucleotide sequence ID" value="NZ_PVTG01000018.1"/>
</dbReference>
<gene>
    <name evidence="1" type="ORF">LY71_11887</name>
</gene>
<organism evidence="1 2">
    <name type="scientific">Geodermatophilus tzadiensis</name>
    <dbReference type="NCBI Taxonomy" id="1137988"/>
    <lineage>
        <taxon>Bacteria</taxon>
        <taxon>Bacillati</taxon>
        <taxon>Actinomycetota</taxon>
        <taxon>Actinomycetes</taxon>
        <taxon>Geodermatophilales</taxon>
        <taxon>Geodermatophilaceae</taxon>
        <taxon>Geodermatophilus</taxon>
    </lineage>
</organism>